<protein>
    <recommendedName>
        <fullName evidence="1">Tf2-1-like SH3-like domain-containing protein</fullName>
    </recommendedName>
</protein>
<reference evidence="2" key="1">
    <citation type="submission" date="2018-10" db="EMBL/GenBank/DDBJ databases">
        <title>Population genomic analysis revealed the cold adaptation of white poplar.</title>
        <authorList>
            <person name="Liu Y.-J."/>
        </authorList>
    </citation>
    <scope>NUCLEOTIDE SEQUENCE [LARGE SCALE GENOMIC DNA]</scope>
    <source>
        <strain evidence="2">PAL-ZL1</strain>
    </source>
</reference>
<sequence>MIDWPKLSCSLQIAKIGTVAYKLELPSSTKLHLVFHVACLKPFHDSSVSIEPSLPVLTQGELQPLSKAILDSRCVHNTNQVLVYWDGLSPTDSSLEEVSSYSSRFPSFALAAKCHFNGGGNVMNNFHVDKQLANVDKKSAKGKCIRDVVDAAAED</sequence>
<dbReference type="InterPro" id="IPR016197">
    <property type="entry name" value="Chromo-like_dom_sf"/>
</dbReference>
<accession>A0A4U5QYW2</accession>
<evidence type="ECO:0000259" key="1">
    <source>
        <dbReference type="Pfam" id="PF24626"/>
    </source>
</evidence>
<gene>
    <name evidence="2" type="ORF">D5086_0000022770</name>
</gene>
<dbReference type="STRING" id="43335.A0A4U5QYW2"/>
<dbReference type="AlphaFoldDB" id="A0A4U5QYW2"/>
<dbReference type="Pfam" id="PF24626">
    <property type="entry name" value="SH3_Tf2-1"/>
    <property type="match status" value="1"/>
</dbReference>
<dbReference type="EMBL" id="RCHU01000060">
    <property type="protein sequence ID" value="TKS16450.1"/>
    <property type="molecule type" value="Genomic_DNA"/>
</dbReference>
<comment type="caution">
    <text evidence="2">The sequence shown here is derived from an EMBL/GenBank/DDBJ whole genome shotgun (WGS) entry which is preliminary data.</text>
</comment>
<dbReference type="InterPro" id="IPR056924">
    <property type="entry name" value="SH3_Tf2-1"/>
</dbReference>
<feature type="domain" description="Tf2-1-like SH3-like" evidence="1">
    <location>
        <begin position="13"/>
        <end position="44"/>
    </location>
</feature>
<organism evidence="2">
    <name type="scientific">Populus alba</name>
    <name type="common">White poplar</name>
    <dbReference type="NCBI Taxonomy" id="43335"/>
    <lineage>
        <taxon>Eukaryota</taxon>
        <taxon>Viridiplantae</taxon>
        <taxon>Streptophyta</taxon>
        <taxon>Embryophyta</taxon>
        <taxon>Tracheophyta</taxon>
        <taxon>Spermatophyta</taxon>
        <taxon>Magnoliopsida</taxon>
        <taxon>eudicotyledons</taxon>
        <taxon>Gunneridae</taxon>
        <taxon>Pentapetalae</taxon>
        <taxon>rosids</taxon>
        <taxon>fabids</taxon>
        <taxon>Malpighiales</taxon>
        <taxon>Salicaceae</taxon>
        <taxon>Saliceae</taxon>
        <taxon>Populus</taxon>
    </lineage>
</organism>
<name>A0A4U5QYW2_POPAL</name>
<dbReference type="SUPFAM" id="SSF54160">
    <property type="entry name" value="Chromo domain-like"/>
    <property type="match status" value="1"/>
</dbReference>
<evidence type="ECO:0000313" key="2">
    <source>
        <dbReference type="EMBL" id="TKS16450.1"/>
    </source>
</evidence>
<proteinExistence type="predicted"/>